<name>A0A9X7CKR3_BACCE</name>
<dbReference type="RefSeq" id="WP_098783216.1">
    <property type="nucleotide sequence ID" value="NZ_NULI01000117.1"/>
</dbReference>
<evidence type="ECO:0000313" key="1">
    <source>
        <dbReference type="EMBL" id="PGS77206.1"/>
    </source>
</evidence>
<dbReference type="Proteomes" id="UP000224203">
    <property type="component" value="Unassembled WGS sequence"/>
</dbReference>
<protein>
    <submittedName>
        <fullName evidence="1">Uncharacterized protein</fullName>
    </submittedName>
</protein>
<dbReference type="InterPro" id="IPR053742">
    <property type="entry name" value="Fungal_ImmunoLectin_sf"/>
</dbReference>
<dbReference type="AlphaFoldDB" id="A0A9X7CKR3"/>
<comment type="caution">
    <text evidence="1">The sequence shown here is derived from an EMBL/GenBank/DDBJ whole genome shotgun (WGS) entry which is preliminary data.</text>
</comment>
<accession>A0A9X7CKR3</accession>
<dbReference type="Gene3D" id="2.60.40.1790">
    <property type="entry name" value="Fungal immunomodulatory protein Fve"/>
    <property type="match status" value="1"/>
</dbReference>
<reference evidence="1 2" key="1">
    <citation type="submission" date="2017-09" db="EMBL/GenBank/DDBJ databases">
        <title>Large-scale bioinformatics analysis of Bacillus genomes uncovers conserved roles of natural products in bacterial physiology.</title>
        <authorList>
            <consortium name="Agbiome Team Llc"/>
            <person name="Bleich R.M."/>
            <person name="Grubbs K.J."/>
            <person name="Santa Maria K.C."/>
            <person name="Allen S.E."/>
            <person name="Farag S."/>
            <person name="Shank E.A."/>
            <person name="Bowers A."/>
        </authorList>
    </citation>
    <scope>NUCLEOTIDE SEQUENCE [LARGE SCALE GENOMIC DNA]</scope>
    <source>
        <strain evidence="1 2">AFS041711</strain>
    </source>
</reference>
<organism evidence="1 2">
    <name type="scientific">Bacillus cereus</name>
    <dbReference type="NCBI Taxonomy" id="1396"/>
    <lineage>
        <taxon>Bacteria</taxon>
        <taxon>Bacillati</taxon>
        <taxon>Bacillota</taxon>
        <taxon>Bacilli</taxon>
        <taxon>Bacillales</taxon>
        <taxon>Bacillaceae</taxon>
        <taxon>Bacillus</taxon>
        <taxon>Bacillus cereus group</taxon>
    </lineage>
</organism>
<dbReference type="EMBL" id="NULI01000117">
    <property type="protein sequence ID" value="PGS77206.1"/>
    <property type="molecule type" value="Genomic_DNA"/>
</dbReference>
<proteinExistence type="predicted"/>
<evidence type="ECO:0000313" key="2">
    <source>
        <dbReference type="Proteomes" id="UP000224203"/>
    </source>
</evidence>
<sequence>MGYEFEGIIFTNVPTGKKLKYQVLLNGKGIGTAAPYKNKWKKERMRFYLHKNIYNMNGYAISKNDNTIVFNAVDVETGKVLYSDIAKHEPK</sequence>
<gene>
    <name evidence="1" type="ORF">COC69_20715</name>
</gene>